<accession>A0A0W8E3C8</accession>
<proteinExistence type="predicted"/>
<evidence type="ECO:0000256" key="1">
    <source>
        <dbReference type="SAM" id="Phobius"/>
    </source>
</evidence>
<keyword evidence="1" id="KW-1133">Transmembrane helix</keyword>
<comment type="caution">
    <text evidence="2">The sequence shown here is derived from an EMBL/GenBank/DDBJ whole genome shotgun (WGS) entry which is preliminary data.</text>
</comment>
<protein>
    <submittedName>
        <fullName evidence="2">Uncharacterized protein</fullName>
    </submittedName>
</protein>
<keyword evidence="1" id="KW-0812">Transmembrane</keyword>
<reference evidence="2" key="1">
    <citation type="journal article" date="2015" name="Proc. Natl. Acad. Sci. U.S.A.">
        <title>Networks of energetic and metabolic interactions define dynamics in microbial communities.</title>
        <authorList>
            <person name="Embree M."/>
            <person name="Liu J.K."/>
            <person name="Al-Bassam M.M."/>
            <person name="Zengler K."/>
        </authorList>
    </citation>
    <scope>NUCLEOTIDE SEQUENCE</scope>
</reference>
<dbReference type="AlphaFoldDB" id="A0A0W8E3C8"/>
<feature type="transmembrane region" description="Helical" evidence="1">
    <location>
        <begin position="6"/>
        <end position="25"/>
    </location>
</feature>
<organism evidence="2">
    <name type="scientific">hydrocarbon metagenome</name>
    <dbReference type="NCBI Taxonomy" id="938273"/>
    <lineage>
        <taxon>unclassified sequences</taxon>
        <taxon>metagenomes</taxon>
        <taxon>ecological metagenomes</taxon>
    </lineage>
</organism>
<evidence type="ECO:0000313" key="2">
    <source>
        <dbReference type="EMBL" id="KUG03108.1"/>
    </source>
</evidence>
<keyword evidence="1" id="KW-0472">Membrane</keyword>
<sequence>MIAKKYYLVLITIILLSLPVLIIIVPNTAVQDSRLCEIENNQIMHMNNHTVSPEQMKVINEIWGTDITYWELCVEVMRGLSNSAPRSIEKEMKKGKVPWTTTPEREIGSLDFYSEIGSIHPVYNQSGIRAKEPIYYLQSMNFLINDKGEILDATGSVSINDSEVHAGSWSPVGAGTYCNMGFHWVCDRDNNFIVVTGTDLIVIE</sequence>
<gene>
    <name evidence="2" type="ORF">ASZ90_019448</name>
</gene>
<name>A0A0W8E3C8_9ZZZZ</name>
<dbReference type="EMBL" id="LNQE01001892">
    <property type="protein sequence ID" value="KUG03108.1"/>
    <property type="molecule type" value="Genomic_DNA"/>
</dbReference>